<feature type="region of interest" description="Disordered" evidence="1">
    <location>
        <begin position="51"/>
        <end position="74"/>
    </location>
</feature>
<comment type="caution">
    <text evidence="3">The sequence shown here is derived from an EMBL/GenBank/DDBJ whole genome shotgun (WGS) entry which is preliminary data.</text>
</comment>
<dbReference type="InterPro" id="IPR036680">
    <property type="entry name" value="SPOR-like_sf"/>
</dbReference>
<sequence>MSQSAGEHAGHWLRAAAKTAVSMAVVAALSTGALLHNDLLLPSAYGADAPAINPPTSNPSTANTNPQAGSADQVTAAGDTVRVALFIETARYTNRASAVTLSGDNGLTLSLRDATGLKPVYGSKAKESVRAYTDTFYVQALATADREQAASKAQALKGSGTEAGIVQRTKQGKPLYVVYQGPYATKAAADAAAKSSAGATVSGPERLSAGLYATEAEAAAQASALYQAGFEADVAVTASGFAVLVGAEADAAGLAALKTKVAAALPAVQLTGIDPAQGYVIKRQELLASAQGTEPVTGLIAGKGAKLWAASADAKNGVKVAERFGRSYRGGIEVTALSGKLAVINEVSMDQYLYGVLGSEIGSSWPMEALKAQAVAARTYVKKQGLKYEIAHVSDTTMDQVYKGVEAEFPAAVQAIDATRGEVLTYKGALIEPLFFSNAGGITADSSEVWGNPVPYLVSVPSPDEGAQAGKKLWYRIVLQNGVIGYIHSDYAKDTGQKNEAGFPIYQSHTETVNIRSAPFVDNTSNPAIAKAEVGTRFVVIGETVESNAYSWIRGPYDSAKLKQVLGTSLPASVSGDIYSLEVSKQGPSGRALEISVNGAPVKTSYPDALRSLLGGLPSTRFEIEEWGRYTIQGAAGASRNESSGQPLYVTGASGSAQAYKPEQFFVLSGDGAVKAVSAKPQFVFTGSGFGHGLGMSQWGAKGLADLGHDYLYILNTYYTGVVLTKSAP</sequence>
<dbReference type="InterPro" id="IPR051922">
    <property type="entry name" value="Bact_Sporulation_Assoc"/>
</dbReference>
<feature type="compositionally biased region" description="Polar residues" evidence="1">
    <location>
        <begin position="58"/>
        <end position="73"/>
    </location>
</feature>
<evidence type="ECO:0000259" key="2">
    <source>
        <dbReference type="PROSITE" id="PS51724"/>
    </source>
</evidence>
<proteinExistence type="predicted"/>
<protein>
    <submittedName>
        <fullName evidence="3">SpoIID/LytB domain-containing protein</fullName>
    </submittedName>
</protein>
<keyword evidence="4" id="KW-1185">Reference proteome</keyword>
<dbReference type="Proteomes" id="UP001469365">
    <property type="component" value="Unassembled WGS sequence"/>
</dbReference>
<dbReference type="Pfam" id="PF08486">
    <property type="entry name" value="SpoIID"/>
    <property type="match status" value="1"/>
</dbReference>
<dbReference type="Pfam" id="PF05036">
    <property type="entry name" value="SPOR"/>
    <property type="match status" value="1"/>
</dbReference>
<reference evidence="3 4" key="1">
    <citation type="submission" date="2024-04" db="EMBL/GenBank/DDBJ databases">
        <title>draft genome sequnece of Paenibacillus filicis.</title>
        <authorList>
            <person name="Kim D.-U."/>
        </authorList>
    </citation>
    <scope>NUCLEOTIDE SEQUENCE [LARGE SCALE GENOMIC DNA]</scope>
    <source>
        <strain evidence="3 4">KACC14197</strain>
    </source>
</reference>
<dbReference type="PROSITE" id="PS51724">
    <property type="entry name" value="SPOR"/>
    <property type="match status" value="1"/>
</dbReference>
<dbReference type="InterPro" id="IPR007730">
    <property type="entry name" value="SPOR-like_dom"/>
</dbReference>
<feature type="domain" description="SPOR" evidence="2">
    <location>
        <begin position="130"/>
        <end position="209"/>
    </location>
</feature>
<dbReference type="InterPro" id="IPR013693">
    <property type="entry name" value="SpoIID/LytB_N"/>
</dbReference>
<dbReference type="PANTHER" id="PTHR30032:SF4">
    <property type="entry name" value="AMIDASE ENHANCER"/>
    <property type="match status" value="1"/>
</dbReference>
<dbReference type="InterPro" id="IPR013486">
    <property type="entry name" value="SpoIID/LytB"/>
</dbReference>
<gene>
    <name evidence="3" type="ORF">WMW72_26795</name>
</gene>
<accession>A0ABU9DRQ7</accession>
<dbReference type="PANTHER" id="PTHR30032">
    <property type="entry name" value="N-ACETYLMURAMOYL-L-ALANINE AMIDASE-RELATED"/>
    <property type="match status" value="1"/>
</dbReference>
<name>A0ABU9DRQ7_9BACL</name>
<dbReference type="EMBL" id="JBBPCC010000021">
    <property type="protein sequence ID" value="MEK8131522.1"/>
    <property type="molecule type" value="Genomic_DNA"/>
</dbReference>
<dbReference type="RefSeq" id="WP_341418649.1">
    <property type="nucleotide sequence ID" value="NZ_JBBPCC010000021.1"/>
</dbReference>
<evidence type="ECO:0000313" key="4">
    <source>
        <dbReference type="Proteomes" id="UP001469365"/>
    </source>
</evidence>
<evidence type="ECO:0000256" key="1">
    <source>
        <dbReference type="SAM" id="MobiDB-lite"/>
    </source>
</evidence>
<dbReference type="NCBIfam" id="TIGR02669">
    <property type="entry name" value="SpoIID_LytB"/>
    <property type="match status" value="1"/>
</dbReference>
<dbReference type="Gene3D" id="3.30.70.1070">
    <property type="entry name" value="Sporulation related repeat"/>
    <property type="match status" value="1"/>
</dbReference>
<organism evidence="3 4">
    <name type="scientific">Paenibacillus filicis</name>
    <dbReference type="NCBI Taxonomy" id="669464"/>
    <lineage>
        <taxon>Bacteria</taxon>
        <taxon>Bacillati</taxon>
        <taxon>Bacillota</taxon>
        <taxon>Bacilli</taxon>
        <taxon>Bacillales</taxon>
        <taxon>Paenibacillaceae</taxon>
        <taxon>Paenibacillus</taxon>
    </lineage>
</organism>
<dbReference type="SUPFAM" id="SSF110997">
    <property type="entry name" value="Sporulation related repeat"/>
    <property type="match status" value="1"/>
</dbReference>
<evidence type="ECO:0000313" key="3">
    <source>
        <dbReference type="EMBL" id="MEK8131522.1"/>
    </source>
</evidence>